<evidence type="ECO:0000313" key="4">
    <source>
        <dbReference type="WBParaSite" id="HPBE_0001361101-mRNA-1"/>
    </source>
</evidence>
<feature type="transmembrane region" description="Helical" evidence="1">
    <location>
        <begin position="108"/>
        <end position="127"/>
    </location>
</feature>
<gene>
    <name evidence="2" type="ORF">HPBE_LOCUS13612</name>
</gene>
<protein>
    <submittedName>
        <fullName evidence="4">G_PROTEIN_RECEP_F1_2 domain-containing protein</fullName>
    </submittedName>
</protein>
<dbReference type="OrthoDB" id="5787203at2759"/>
<dbReference type="AlphaFoldDB" id="A0A183FYA6"/>
<dbReference type="Gene3D" id="1.20.1070.10">
    <property type="entry name" value="Rhodopsin 7-helix transmembrane proteins"/>
    <property type="match status" value="1"/>
</dbReference>
<keyword evidence="1" id="KW-0472">Membrane</keyword>
<keyword evidence="3" id="KW-1185">Reference proteome</keyword>
<name>A0A183FYA6_HELPZ</name>
<sequence length="153" mass="17731">MLTSACYVLLLPAHVIFYRYGMRTMLAHWIEYVRFVHCMQKAVLVFLVRRKVGKIIVIILLAVLLKGTILLETAIDYLPHCEVLERFVPVLANQLDGLAAVRYWGRKISTVIVPFFILIYCNCRIVMELRNKQKEMQQKSIKKRSAKSDVTSS</sequence>
<evidence type="ECO:0000313" key="3">
    <source>
        <dbReference type="Proteomes" id="UP000050761"/>
    </source>
</evidence>
<accession>A0A3P7Z901</accession>
<reference evidence="4" key="2">
    <citation type="submission" date="2019-09" db="UniProtKB">
        <authorList>
            <consortium name="WormBaseParasite"/>
        </authorList>
    </citation>
    <scope>IDENTIFICATION</scope>
</reference>
<accession>A0A183FYA6</accession>
<dbReference type="PANTHER" id="PTHR46709">
    <property type="entry name" value="PROTEIN CBG23488-RELATED"/>
    <property type="match status" value="1"/>
</dbReference>
<keyword evidence="1" id="KW-1133">Transmembrane helix</keyword>
<dbReference type="Proteomes" id="UP000050761">
    <property type="component" value="Unassembled WGS sequence"/>
</dbReference>
<feature type="transmembrane region" description="Helical" evidence="1">
    <location>
        <begin position="55"/>
        <end position="75"/>
    </location>
</feature>
<proteinExistence type="predicted"/>
<keyword evidence="1" id="KW-0812">Transmembrane</keyword>
<evidence type="ECO:0000313" key="2">
    <source>
        <dbReference type="EMBL" id="VDO96821.1"/>
    </source>
</evidence>
<dbReference type="WBParaSite" id="HPBE_0001361101-mRNA-1">
    <property type="protein sequence ID" value="HPBE_0001361101-mRNA-1"/>
    <property type="gene ID" value="HPBE_0001361101"/>
</dbReference>
<organism evidence="3 4">
    <name type="scientific">Heligmosomoides polygyrus</name>
    <name type="common">Parasitic roundworm</name>
    <dbReference type="NCBI Taxonomy" id="6339"/>
    <lineage>
        <taxon>Eukaryota</taxon>
        <taxon>Metazoa</taxon>
        <taxon>Ecdysozoa</taxon>
        <taxon>Nematoda</taxon>
        <taxon>Chromadorea</taxon>
        <taxon>Rhabditida</taxon>
        <taxon>Rhabditina</taxon>
        <taxon>Rhabditomorpha</taxon>
        <taxon>Strongyloidea</taxon>
        <taxon>Heligmosomidae</taxon>
        <taxon>Heligmosomoides</taxon>
    </lineage>
</organism>
<dbReference type="EMBL" id="UZAH01027997">
    <property type="protein sequence ID" value="VDO96821.1"/>
    <property type="molecule type" value="Genomic_DNA"/>
</dbReference>
<evidence type="ECO:0000256" key="1">
    <source>
        <dbReference type="SAM" id="Phobius"/>
    </source>
</evidence>
<reference evidence="2 3" key="1">
    <citation type="submission" date="2018-11" db="EMBL/GenBank/DDBJ databases">
        <authorList>
            <consortium name="Pathogen Informatics"/>
        </authorList>
    </citation>
    <scope>NUCLEOTIDE SEQUENCE [LARGE SCALE GENOMIC DNA]</scope>
</reference>